<accession>A0A8S1QSP0</accession>
<dbReference type="GO" id="GO:0007017">
    <property type="term" value="P:microtubule-based process"/>
    <property type="evidence" value="ECO:0007669"/>
    <property type="project" value="InterPro"/>
</dbReference>
<evidence type="ECO:0000256" key="1">
    <source>
        <dbReference type="ARBA" id="ARBA00009636"/>
    </source>
</evidence>
<evidence type="ECO:0000259" key="5">
    <source>
        <dbReference type="SMART" id="SM00864"/>
    </source>
</evidence>
<evidence type="ECO:0000256" key="4">
    <source>
        <dbReference type="ARBA" id="ARBA00023134"/>
    </source>
</evidence>
<dbReference type="EMBL" id="CAJJDN010000115">
    <property type="protein sequence ID" value="CAD8117935.1"/>
    <property type="molecule type" value="Genomic_DNA"/>
</dbReference>
<evidence type="ECO:0000313" key="7">
    <source>
        <dbReference type="Proteomes" id="UP000692954"/>
    </source>
</evidence>
<comment type="similarity">
    <text evidence="1">Belongs to the tubulin family.</text>
</comment>
<dbReference type="OrthoDB" id="302281at2759"/>
<evidence type="ECO:0000256" key="3">
    <source>
        <dbReference type="ARBA" id="ARBA00022741"/>
    </source>
</evidence>
<name>A0A8S1QSP0_9CILI</name>
<comment type="caution">
    <text evidence="6">The sequence shown here is derived from an EMBL/GenBank/DDBJ whole genome shotgun (WGS) entry which is preliminary data.</text>
</comment>
<dbReference type="AlphaFoldDB" id="A0A8S1QSP0"/>
<dbReference type="SMART" id="SM00864">
    <property type="entry name" value="Tubulin"/>
    <property type="match status" value="1"/>
</dbReference>
<proteinExistence type="inferred from homology"/>
<keyword evidence="4" id="KW-0342">GTP-binding</keyword>
<dbReference type="Proteomes" id="UP000692954">
    <property type="component" value="Unassembled WGS sequence"/>
</dbReference>
<reference evidence="6" key="1">
    <citation type="submission" date="2021-01" db="EMBL/GenBank/DDBJ databases">
        <authorList>
            <consortium name="Genoscope - CEA"/>
            <person name="William W."/>
        </authorList>
    </citation>
    <scope>NUCLEOTIDE SEQUENCE</scope>
</reference>
<keyword evidence="2" id="KW-0493">Microtubule</keyword>
<evidence type="ECO:0000256" key="2">
    <source>
        <dbReference type="ARBA" id="ARBA00022701"/>
    </source>
</evidence>
<sequence>MQEIIIIGIGQCGINVGVEFIKQLNYDHCLNNVQEIINQDRYKQKINVFYNENSRQQYIPRCLFLDLEPSSIDRLHLQKDVIIDPNCCFSKNCGSNNSYATGQYTEGAELMDECKHILDKYFETSDNLQGIMMFFSTGGGSGSGIASNLIQYFREKDLTKIVHCNPVFSQGITHSNLEIYNTVFVMHQMIETVDIVTVYDNVALYNICENNFLTSNHENCNKIMAESLIQTTASYRFPGFINGGMKKLTLNLIPFPRIHFLQPKYMIVNQINWSMTDILKQKYKLCSFEDNLPTEYLSYQIQLRGNCFEMPESQSLLIKKDDLYQINGHDTHYRVHTRIQHRDHENIIGFLGNSNGFKKYLQKYQEDFIKLFKRKAFVYIYELQGMDKMEFTEAESDLNDLISEYGPHFNNYQMSYDYDEEEAEF</sequence>
<feature type="domain" description="Tubulin/FtsZ GTPase" evidence="5">
    <location>
        <begin position="46"/>
        <end position="239"/>
    </location>
</feature>
<dbReference type="GO" id="GO:0005525">
    <property type="term" value="F:GTP binding"/>
    <property type="evidence" value="ECO:0007669"/>
    <property type="project" value="UniProtKB-KW"/>
</dbReference>
<dbReference type="FunFam" id="3.40.50.1440:FF:000044">
    <property type="entry name" value="Tubulin alpha chain"/>
    <property type="match status" value="1"/>
</dbReference>
<dbReference type="PANTHER" id="PTHR11588">
    <property type="entry name" value="TUBULIN"/>
    <property type="match status" value="1"/>
</dbReference>
<evidence type="ECO:0000313" key="6">
    <source>
        <dbReference type="EMBL" id="CAD8117935.1"/>
    </source>
</evidence>
<keyword evidence="7" id="KW-1185">Reference proteome</keyword>
<organism evidence="6 7">
    <name type="scientific">Paramecium sonneborni</name>
    <dbReference type="NCBI Taxonomy" id="65129"/>
    <lineage>
        <taxon>Eukaryota</taxon>
        <taxon>Sar</taxon>
        <taxon>Alveolata</taxon>
        <taxon>Ciliophora</taxon>
        <taxon>Intramacronucleata</taxon>
        <taxon>Oligohymenophorea</taxon>
        <taxon>Peniculida</taxon>
        <taxon>Parameciidae</taxon>
        <taxon>Paramecium</taxon>
    </lineage>
</organism>
<keyword evidence="3" id="KW-0547">Nucleotide-binding</keyword>
<dbReference type="InterPro" id="IPR000217">
    <property type="entry name" value="Tubulin"/>
</dbReference>
<dbReference type="Pfam" id="PF00091">
    <property type="entry name" value="Tubulin"/>
    <property type="match status" value="1"/>
</dbReference>
<gene>
    <name evidence="6" type="ORF">PSON_ATCC_30995.1.T1150128</name>
</gene>
<dbReference type="InterPro" id="IPR003008">
    <property type="entry name" value="Tubulin_FtsZ_GTPase"/>
</dbReference>
<dbReference type="GO" id="GO:0005874">
    <property type="term" value="C:microtubule"/>
    <property type="evidence" value="ECO:0007669"/>
    <property type="project" value="UniProtKB-KW"/>
</dbReference>
<protein>
    <recommendedName>
        <fullName evidence="5">Tubulin/FtsZ GTPase domain-containing protein</fullName>
    </recommendedName>
</protein>